<gene>
    <name evidence="3" type="ORF">VNI00_013693</name>
</gene>
<feature type="compositionally biased region" description="Polar residues" evidence="2">
    <location>
        <begin position="1"/>
        <end position="11"/>
    </location>
</feature>
<comment type="caution">
    <text evidence="3">The sequence shown here is derived from an EMBL/GenBank/DDBJ whole genome shotgun (WGS) entry which is preliminary data.</text>
</comment>
<proteinExistence type="predicted"/>
<dbReference type="InterPro" id="IPR025337">
    <property type="entry name" value="Questin_oxidase-like"/>
</dbReference>
<dbReference type="GO" id="GO:0016491">
    <property type="term" value="F:oxidoreductase activity"/>
    <property type="evidence" value="ECO:0007669"/>
    <property type="project" value="UniProtKB-KW"/>
</dbReference>
<evidence type="ECO:0000313" key="4">
    <source>
        <dbReference type="Proteomes" id="UP001383192"/>
    </source>
</evidence>
<keyword evidence="1" id="KW-0560">Oxidoreductase</keyword>
<feature type="region of interest" description="Disordered" evidence="2">
    <location>
        <begin position="1"/>
        <end position="36"/>
    </location>
</feature>
<dbReference type="AlphaFoldDB" id="A0AAW0BY65"/>
<dbReference type="EMBL" id="JAYKXP010000071">
    <property type="protein sequence ID" value="KAK7031089.1"/>
    <property type="molecule type" value="Genomic_DNA"/>
</dbReference>
<evidence type="ECO:0008006" key="5">
    <source>
        <dbReference type="Google" id="ProtNLM"/>
    </source>
</evidence>
<evidence type="ECO:0000256" key="2">
    <source>
        <dbReference type="SAM" id="MobiDB-lite"/>
    </source>
</evidence>
<sequence length="481" mass="54179">MSDSHSPTDTPTADLWPIPSRPPFPTSPGRIPGSNDYESTQALREVLKDNHEKWHIFFDDLPRHNHITHHLLAIWAMGANGDTLRKVYKHDIQIQRPIGTSPGRISKEDVYDHVGDPRYYKAYLDFFESAIHEHGPTKVMEDYIFSYEANYGPGKPEMMARMMAGLGHGLIHLGYGAEFGLPGMFVEGLAQAAVSTWPSACIHPPSLFQEDFTSTSARKPLHAFTIIFNILSDERFATRGEHVMEMWGEALQVGDAVYELVEKWLPSASGSEVEKKIEELHWTATLLYAVSGYKRGEREMIGNENEREFNADFVSMHFITATTFLTSLIPLLSPRSQAVLLRSSFGMMLLWWIALGRPKLHVSEFFQESISYPPTATPSTNTNPWLDVIQQALVHPDDHLPKLVRSLLHFADLYGSTSPGTFKNTGLEGVENIDGTLFLKAVLLTLGRLDKFENPGGELPEYLVYGWDFKSFREGLKGPMI</sequence>
<protein>
    <recommendedName>
        <fullName evidence="5">Questin oxidase</fullName>
    </recommendedName>
</protein>
<reference evidence="3 4" key="1">
    <citation type="submission" date="2024-01" db="EMBL/GenBank/DDBJ databases">
        <title>A draft genome for a cacao thread blight-causing isolate of Paramarasmius palmivorus.</title>
        <authorList>
            <person name="Baruah I.K."/>
            <person name="Bukari Y."/>
            <person name="Amoako-Attah I."/>
            <person name="Meinhardt L.W."/>
            <person name="Bailey B.A."/>
            <person name="Cohen S.P."/>
        </authorList>
    </citation>
    <scope>NUCLEOTIDE SEQUENCE [LARGE SCALE GENOMIC DNA]</scope>
    <source>
        <strain evidence="3 4">GH-12</strain>
    </source>
</reference>
<keyword evidence="4" id="KW-1185">Reference proteome</keyword>
<evidence type="ECO:0000256" key="1">
    <source>
        <dbReference type="ARBA" id="ARBA00023002"/>
    </source>
</evidence>
<dbReference type="PANTHER" id="PTHR35870">
    <property type="entry name" value="PROTEIN, PUTATIVE (AFU_ORTHOLOGUE AFUA_5G03330)-RELATED"/>
    <property type="match status" value="1"/>
</dbReference>
<dbReference type="Pfam" id="PF14027">
    <property type="entry name" value="Questin_oxidase"/>
    <property type="match status" value="1"/>
</dbReference>
<evidence type="ECO:0000313" key="3">
    <source>
        <dbReference type="EMBL" id="KAK7031089.1"/>
    </source>
</evidence>
<dbReference type="PANTHER" id="PTHR35870:SF1">
    <property type="entry name" value="PROTEIN, PUTATIVE (AFU_ORTHOLOGUE AFUA_5G03330)-RELATED"/>
    <property type="match status" value="1"/>
</dbReference>
<dbReference type="Proteomes" id="UP001383192">
    <property type="component" value="Unassembled WGS sequence"/>
</dbReference>
<organism evidence="3 4">
    <name type="scientific">Paramarasmius palmivorus</name>
    <dbReference type="NCBI Taxonomy" id="297713"/>
    <lineage>
        <taxon>Eukaryota</taxon>
        <taxon>Fungi</taxon>
        <taxon>Dikarya</taxon>
        <taxon>Basidiomycota</taxon>
        <taxon>Agaricomycotina</taxon>
        <taxon>Agaricomycetes</taxon>
        <taxon>Agaricomycetidae</taxon>
        <taxon>Agaricales</taxon>
        <taxon>Marasmiineae</taxon>
        <taxon>Marasmiaceae</taxon>
        <taxon>Paramarasmius</taxon>
    </lineage>
</organism>
<name>A0AAW0BY65_9AGAR</name>
<accession>A0AAW0BY65</accession>